<reference evidence="1 3" key="1">
    <citation type="journal article" date="2011" name="Nature">
        <title>The Medicago genome provides insight into the evolution of rhizobial symbioses.</title>
        <authorList>
            <person name="Young N.D."/>
            <person name="Debelle F."/>
            <person name="Oldroyd G.E."/>
            <person name="Geurts R."/>
            <person name="Cannon S.B."/>
            <person name="Udvardi M.K."/>
            <person name="Benedito V.A."/>
            <person name="Mayer K.F."/>
            <person name="Gouzy J."/>
            <person name="Schoof H."/>
            <person name="Van de Peer Y."/>
            <person name="Proost S."/>
            <person name="Cook D.R."/>
            <person name="Meyers B.C."/>
            <person name="Spannagl M."/>
            <person name="Cheung F."/>
            <person name="De Mita S."/>
            <person name="Krishnakumar V."/>
            <person name="Gundlach H."/>
            <person name="Zhou S."/>
            <person name="Mudge J."/>
            <person name="Bharti A.K."/>
            <person name="Murray J.D."/>
            <person name="Naoumkina M.A."/>
            <person name="Rosen B."/>
            <person name="Silverstein K.A."/>
            <person name="Tang H."/>
            <person name="Rombauts S."/>
            <person name="Zhao P.X."/>
            <person name="Zhou P."/>
            <person name="Barbe V."/>
            <person name="Bardou P."/>
            <person name="Bechner M."/>
            <person name="Bellec A."/>
            <person name="Berger A."/>
            <person name="Berges H."/>
            <person name="Bidwell S."/>
            <person name="Bisseling T."/>
            <person name="Choisne N."/>
            <person name="Couloux A."/>
            <person name="Denny R."/>
            <person name="Deshpande S."/>
            <person name="Dai X."/>
            <person name="Doyle J.J."/>
            <person name="Dudez A.M."/>
            <person name="Farmer A.D."/>
            <person name="Fouteau S."/>
            <person name="Franken C."/>
            <person name="Gibelin C."/>
            <person name="Gish J."/>
            <person name="Goldstein S."/>
            <person name="Gonzalez A.J."/>
            <person name="Green P.J."/>
            <person name="Hallab A."/>
            <person name="Hartog M."/>
            <person name="Hua A."/>
            <person name="Humphray S.J."/>
            <person name="Jeong D.H."/>
            <person name="Jing Y."/>
            <person name="Jocker A."/>
            <person name="Kenton S.M."/>
            <person name="Kim D.J."/>
            <person name="Klee K."/>
            <person name="Lai H."/>
            <person name="Lang C."/>
            <person name="Lin S."/>
            <person name="Macmil S.L."/>
            <person name="Magdelenat G."/>
            <person name="Matthews L."/>
            <person name="McCorrison J."/>
            <person name="Monaghan E.L."/>
            <person name="Mun J.H."/>
            <person name="Najar F.Z."/>
            <person name="Nicholson C."/>
            <person name="Noirot C."/>
            <person name="O'Bleness M."/>
            <person name="Paule C.R."/>
            <person name="Poulain J."/>
            <person name="Prion F."/>
            <person name="Qin B."/>
            <person name="Qu C."/>
            <person name="Retzel E.F."/>
            <person name="Riddle C."/>
            <person name="Sallet E."/>
            <person name="Samain S."/>
            <person name="Samson N."/>
            <person name="Sanders I."/>
            <person name="Saurat O."/>
            <person name="Scarpelli C."/>
            <person name="Schiex T."/>
            <person name="Segurens B."/>
            <person name="Severin A.J."/>
            <person name="Sherrier D.J."/>
            <person name="Shi R."/>
            <person name="Sims S."/>
            <person name="Singer S.R."/>
            <person name="Sinharoy S."/>
            <person name="Sterck L."/>
            <person name="Viollet A."/>
            <person name="Wang B.B."/>
            <person name="Wang K."/>
            <person name="Wang M."/>
            <person name="Wang X."/>
            <person name="Warfsmann J."/>
            <person name="Weissenbach J."/>
            <person name="White D.D."/>
            <person name="White J.D."/>
            <person name="Wiley G.B."/>
            <person name="Wincker P."/>
            <person name="Xing Y."/>
            <person name="Yang L."/>
            <person name="Yao Z."/>
            <person name="Ying F."/>
            <person name="Zhai J."/>
            <person name="Zhou L."/>
            <person name="Zuber A."/>
            <person name="Denarie J."/>
            <person name="Dixon R.A."/>
            <person name="May G.D."/>
            <person name="Schwartz D.C."/>
            <person name="Rogers J."/>
            <person name="Quetier F."/>
            <person name="Town C.D."/>
            <person name="Roe B.A."/>
        </authorList>
    </citation>
    <scope>NUCLEOTIDE SEQUENCE [LARGE SCALE GENOMIC DNA]</scope>
    <source>
        <strain evidence="1">A17</strain>
        <strain evidence="2 3">cv. Jemalong A17</strain>
    </source>
</reference>
<name>A0A072UMU5_MEDTR</name>
<proteinExistence type="predicted"/>
<evidence type="ECO:0000313" key="2">
    <source>
        <dbReference type="EnsemblPlants" id="KEH30706"/>
    </source>
</evidence>
<evidence type="ECO:0000313" key="1">
    <source>
        <dbReference type="EMBL" id="KEH30706.1"/>
    </source>
</evidence>
<keyword evidence="3" id="KW-1185">Reference proteome</keyword>
<organism evidence="1 3">
    <name type="scientific">Medicago truncatula</name>
    <name type="common">Barrel medic</name>
    <name type="synonym">Medicago tribuloides</name>
    <dbReference type="NCBI Taxonomy" id="3880"/>
    <lineage>
        <taxon>Eukaryota</taxon>
        <taxon>Viridiplantae</taxon>
        <taxon>Streptophyta</taxon>
        <taxon>Embryophyta</taxon>
        <taxon>Tracheophyta</taxon>
        <taxon>Spermatophyta</taxon>
        <taxon>Magnoliopsida</taxon>
        <taxon>eudicotyledons</taxon>
        <taxon>Gunneridae</taxon>
        <taxon>Pentapetalae</taxon>
        <taxon>rosids</taxon>
        <taxon>fabids</taxon>
        <taxon>Fabales</taxon>
        <taxon>Fabaceae</taxon>
        <taxon>Papilionoideae</taxon>
        <taxon>50 kb inversion clade</taxon>
        <taxon>NPAAA clade</taxon>
        <taxon>Hologalegina</taxon>
        <taxon>IRL clade</taxon>
        <taxon>Trifolieae</taxon>
        <taxon>Medicago</taxon>
    </lineage>
</organism>
<gene>
    <name evidence="1" type="ordered locus">MTR_4g078765</name>
</gene>
<dbReference type="EMBL" id="CM001220">
    <property type="protein sequence ID" value="KEH30706.1"/>
    <property type="molecule type" value="Genomic_DNA"/>
</dbReference>
<protein>
    <submittedName>
        <fullName evidence="1 2">Uncharacterized protein</fullName>
    </submittedName>
</protein>
<dbReference type="Proteomes" id="UP000002051">
    <property type="component" value="Chromosome 4"/>
</dbReference>
<dbReference type="AlphaFoldDB" id="A0A072UMU5"/>
<sequence>MGLEARGVLSKRKRVNFKRVRNGVVSERLNVLVEGRGNEEAELYNQNNSSSGQQKGRITQELPFLSTSNVQNIDESSDKYNILKNIPKNCLPACFWSFRNQIQQLTIRMYSNYPKYKS</sequence>
<dbReference type="HOGENOM" id="CLU_2076586_0_0_1"/>
<accession>A0A072UMU5</accession>
<dbReference type="EnsemblPlants" id="KEH30706">
    <property type="protein sequence ID" value="KEH30706"/>
    <property type="gene ID" value="MTR_4g078765"/>
</dbReference>
<reference evidence="2" key="3">
    <citation type="submission" date="2015-04" db="UniProtKB">
        <authorList>
            <consortium name="EnsemblPlants"/>
        </authorList>
    </citation>
    <scope>IDENTIFICATION</scope>
    <source>
        <strain evidence="2">cv. Jemalong A17</strain>
    </source>
</reference>
<reference evidence="1 3" key="2">
    <citation type="journal article" date="2014" name="BMC Genomics">
        <title>An improved genome release (version Mt4.0) for the model legume Medicago truncatula.</title>
        <authorList>
            <person name="Tang H."/>
            <person name="Krishnakumar V."/>
            <person name="Bidwell S."/>
            <person name="Rosen B."/>
            <person name="Chan A."/>
            <person name="Zhou S."/>
            <person name="Gentzbittel L."/>
            <person name="Childs K.L."/>
            <person name="Yandell M."/>
            <person name="Gundlach H."/>
            <person name="Mayer K.F."/>
            <person name="Schwartz D.C."/>
            <person name="Town C.D."/>
        </authorList>
    </citation>
    <scope>GENOME REANNOTATION</scope>
    <source>
        <strain evidence="1">A17</strain>
        <strain evidence="2 3">cv. Jemalong A17</strain>
    </source>
</reference>
<evidence type="ECO:0000313" key="3">
    <source>
        <dbReference type="Proteomes" id="UP000002051"/>
    </source>
</evidence>